<dbReference type="EMBL" id="CP048711">
    <property type="protein sequence ID" value="QIB64897.1"/>
    <property type="molecule type" value="Genomic_DNA"/>
</dbReference>
<keyword evidence="2" id="KW-0285">Flavoprotein</keyword>
<organism evidence="7 8">
    <name type="scientific">Kineobactrum salinum</name>
    <dbReference type="NCBI Taxonomy" id="2708301"/>
    <lineage>
        <taxon>Bacteria</taxon>
        <taxon>Pseudomonadati</taxon>
        <taxon>Pseudomonadota</taxon>
        <taxon>Gammaproteobacteria</taxon>
        <taxon>Cellvibrionales</taxon>
        <taxon>Halieaceae</taxon>
        <taxon>Kineobactrum</taxon>
    </lineage>
</organism>
<proteinExistence type="predicted"/>
<dbReference type="Pfam" id="PF07992">
    <property type="entry name" value="Pyr_redox_2"/>
    <property type="match status" value="1"/>
</dbReference>
<protein>
    <submittedName>
        <fullName evidence="7">FAD-dependent oxidoreductase</fullName>
    </submittedName>
</protein>
<dbReference type="InterPro" id="IPR050446">
    <property type="entry name" value="FAD-oxidoreductase/Apoptosis"/>
</dbReference>
<name>A0A6C0U1P0_9GAMM</name>
<dbReference type="KEGG" id="kim:G3T16_05315"/>
<dbReference type="Proteomes" id="UP000477680">
    <property type="component" value="Chromosome"/>
</dbReference>
<dbReference type="InterPro" id="IPR028202">
    <property type="entry name" value="Reductase_C"/>
</dbReference>
<dbReference type="PANTHER" id="PTHR43557">
    <property type="entry name" value="APOPTOSIS-INDUCING FACTOR 1"/>
    <property type="match status" value="1"/>
</dbReference>
<dbReference type="InterPro" id="IPR016156">
    <property type="entry name" value="FAD/NAD-linked_Rdtase_dimer_sf"/>
</dbReference>
<dbReference type="SUPFAM" id="SSF55424">
    <property type="entry name" value="FAD/NAD-linked reductases, dimerisation (C-terminal) domain"/>
    <property type="match status" value="1"/>
</dbReference>
<evidence type="ECO:0000259" key="6">
    <source>
        <dbReference type="Pfam" id="PF14759"/>
    </source>
</evidence>
<evidence type="ECO:0000313" key="7">
    <source>
        <dbReference type="EMBL" id="QIB64897.1"/>
    </source>
</evidence>
<dbReference type="GO" id="GO:0016651">
    <property type="term" value="F:oxidoreductase activity, acting on NAD(P)H"/>
    <property type="evidence" value="ECO:0007669"/>
    <property type="project" value="TreeGrafter"/>
</dbReference>
<reference evidence="7 8" key="1">
    <citation type="submission" date="2020-02" db="EMBL/GenBank/DDBJ databases">
        <title>Genome sequencing for Kineobactrum sp. M2.</title>
        <authorList>
            <person name="Park S.-J."/>
        </authorList>
    </citation>
    <scope>NUCLEOTIDE SEQUENCE [LARGE SCALE GENOMIC DNA]</scope>
    <source>
        <strain evidence="7 8">M2</strain>
    </source>
</reference>
<dbReference type="InterPro" id="IPR036188">
    <property type="entry name" value="FAD/NAD-bd_sf"/>
</dbReference>
<evidence type="ECO:0000256" key="4">
    <source>
        <dbReference type="ARBA" id="ARBA00023002"/>
    </source>
</evidence>
<keyword evidence="8" id="KW-1185">Reference proteome</keyword>
<dbReference type="Gene3D" id="3.50.50.60">
    <property type="entry name" value="FAD/NAD(P)-binding domain"/>
    <property type="match status" value="2"/>
</dbReference>
<evidence type="ECO:0000256" key="3">
    <source>
        <dbReference type="ARBA" id="ARBA00022827"/>
    </source>
</evidence>
<keyword evidence="3" id="KW-0274">FAD</keyword>
<dbReference type="GO" id="GO:0005737">
    <property type="term" value="C:cytoplasm"/>
    <property type="evidence" value="ECO:0007669"/>
    <property type="project" value="TreeGrafter"/>
</dbReference>
<evidence type="ECO:0000313" key="8">
    <source>
        <dbReference type="Proteomes" id="UP000477680"/>
    </source>
</evidence>
<dbReference type="InterPro" id="IPR023753">
    <property type="entry name" value="FAD/NAD-binding_dom"/>
</dbReference>
<comment type="cofactor">
    <cofactor evidence="1">
        <name>FAD</name>
        <dbReference type="ChEBI" id="CHEBI:57692"/>
    </cofactor>
</comment>
<dbReference type="Pfam" id="PF14759">
    <property type="entry name" value="Reductase_C"/>
    <property type="match status" value="1"/>
</dbReference>
<evidence type="ECO:0000256" key="1">
    <source>
        <dbReference type="ARBA" id="ARBA00001974"/>
    </source>
</evidence>
<sequence length="407" mass="43831">MTYSTDILIVGAGQGGVQVAMSLRQGNFDGSITIIGDEPDAPYERPPLSKDYLSGEKTVEQLALRKPDFWHQHGIALCLGQRVNHINADSHSATTDQGSIYYYKKLVWAAGGFARPLPVPGSDLAGLHVIRTRQQVDLLLSEAETAQHIVIVGGGYIGLEAAAVMIKQGKKVTLLEVEDRVLARVAGKEISAFYEAEHRSQGVNIRTGTGVASLAGENGRVKSVVLQDGEKIDADLVIAGIGLVPNYEILKAAGAKCSNGVEVDELCRTSLPDIFSVGDCACHANSFAGDTYLRIESVPNAVGQARAAASAILGAPKPYKDVPWFWSNQYDLKLQTAGLNHGYDETLSRGDPDSRSFSLIYLRGGRVIAVDTVNRMKDFIAGKKLVEQAMIVDRKQLLGTEKLLDVV</sequence>
<evidence type="ECO:0000259" key="5">
    <source>
        <dbReference type="Pfam" id="PF07992"/>
    </source>
</evidence>
<evidence type="ECO:0000256" key="2">
    <source>
        <dbReference type="ARBA" id="ARBA00022630"/>
    </source>
</evidence>
<keyword evidence="4" id="KW-0560">Oxidoreductase</keyword>
<feature type="domain" description="Reductase C-terminal" evidence="6">
    <location>
        <begin position="324"/>
        <end position="398"/>
    </location>
</feature>
<dbReference type="PRINTS" id="PR00411">
    <property type="entry name" value="PNDRDTASEI"/>
</dbReference>
<accession>A0A6C0U1P0</accession>
<dbReference type="PANTHER" id="PTHR43557:SF2">
    <property type="entry name" value="RIESKE DOMAIN-CONTAINING PROTEIN-RELATED"/>
    <property type="match status" value="1"/>
</dbReference>
<dbReference type="RefSeq" id="WP_163494146.1">
    <property type="nucleotide sequence ID" value="NZ_CP048711.1"/>
</dbReference>
<dbReference type="SUPFAM" id="SSF51905">
    <property type="entry name" value="FAD/NAD(P)-binding domain"/>
    <property type="match status" value="1"/>
</dbReference>
<gene>
    <name evidence="7" type="ORF">G3T16_05315</name>
</gene>
<feature type="domain" description="FAD/NAD(P)-binding" evidence="5">
    <location>
        <begin position="6"/>
        <end position="305"/>
    </location>
</feature>
<dbReference type="AlphaFoldDB" id="A0A6C0U1P0"/>
<dbReference type="PRINTS" id="PR00368">
    <property type="entry name" value="FADPNR"/>
</dbReference>
<dbReference type="Gene3D" id="3.30.390.30">
    <property type="match status" value="1"/>
</dbReference>